<comment type="caution">
    <text evidence="4">The sequence shown here is derived from an EMBL/GenBank/DDBJ whole genome shotgun (WGS) entry which is preliminary data.</text>
</comment>
<dbReference type="EMBL" id="DXHQ01000123">
    <property type="protein sequence ID" value="HIW09802.1"/>
    <property type="molecule type" value="Genomic_DNA"/>
</dbReference>
<dbReference type="GO" id="GO:0003677">
    <property type="term" value="F:DNA binding"/>
    <property type="evidence" value="ECO:0007669"/>
    <property type="project" value="UniProtKB-UniRule"/>
</dbReference>
<dbReference type="InterPro" id="IPR009057">
    <property type="entry name" value="Homeodomain-like_sf"/>
</dbReference>
<reference evidence="4" key="1">
    <citation type="journal article" date="2021" name="PeerJ">
        <title>Extensive microbial diversity within the chicken gut microbiome revealed by metagenomics and culture.</title>
        <authorList>
            <person name="Gilroy R."/>
            <person name="Ravi A."/>
            <person name="Getino M."/>
            <person name="Pursley I."/>
            <person name="Horton D.L."/>
            <person name="Alikhan N.F."/>
            <person name="Baker D."/>
            <person name="Gharbi K."/>
            <person name="Hall N."/>
            <person name="Watson M."/>
            <person name="Adriaenssens E.M."/>
            <person name="Foster-Nyarko E."/>
            <person name="Jarju S."/>
            <person name="Secka A."/>
            <person name="Antonio M."/>
            <person name="Oren A."/>
            <person name="Chaudhuri R.R."/>
            <person name="La Ragione R."/>
            <person name="Hildebrand F."/>
            <person name="Pallen M.J."/>
        </authorList>
    </citation>
    <scope>NUCLEOTIDE SEQUENCE</scope>
    <source>
        <strain evidence="4">ChiHcolR34-3080</strain>
    </source>
</reference>
<reference evidence="4" key="2">
    <citation type="submission" date="2021-04" db="EMBL/GenBank/DDBJ databases">
        <authorList>
            <person name="Gilroy R."/>
        </authorList>
    </citation>
    <scope>NUCLEOTIDE SEQUENCE</scope>
    <source>
        <strain evidence="4">ChiHcolR34-3080</strain>
    </source>
</reference>
<dbReference type="Pfam" id="PF17929">
    <property type="entry name" value="TetR_C_34"/>
    <property type="match status" value="1"/>
</dbReference>
<protein>
    <submittedName>
        <fullName evidence="4">TetR/AcrR family transcriptional regulator</fullName>
    </submittedName>
</protein>
<dbReference type="Pfam" id="PF00440">
    <property type="entry name" value="TetR_N"/>
    <property type="match status" value="1"/>
</dbReference>
<dbReference type="InterPro" id="IPR001647">
    <property type="entry name" value="HTH_TetR"/>
</dbReference>
<dbReference type="Gene3D" id="1.10.357.10">
    <property type="entry name" value="Tetracycline Repressor, domain 2"/>
    <property type="match status" value="1"/>
</dbReference>
<accession>A0A9D1QAT6</accession>
<dbReference type="Proteomes" id="UP000823933">
    <property type="component" value="Unassembled WGS sequence"/>
</dbReference>
<evidence type="ECO:0000259" key="3">
    <source>
        <dbReference type="PROSITE" id="PS50977"/>
    </source>
</evidence>
<dbReference type="AlphaFoldDB" id="A0A9D1QAT6"/>
<keyword evidence="1 2" id="KW-0238">DNA-binding</keyword>
<evidence type="ECO:0000256" key="1">
    <source>
        <dbReference type="ARBA" id="ARBA00023125"/>
    </source>
</evidence>
<dbReference type="SUPFAM" id="SSF46689">
    <property type="entry name" value="Homeodomain-like"/>
    <property type="match status" value="1"/>
</dbReference>
<sequence length="209" mass="24041">MPKSSEKQVRARQDEIVDACAGLYETMSFRDITLKEIGQRTSFTRTSIYNYFESREEIFLALAQREYDAWAADLDALAAGGLPAGEDGFAGALARTLERRTRMLKLMAMNLYDMEDNARMENLVAFKKAYHAAILALTRCLRVFYPAMTQEEADRFLYLFLPFVFGLYPYTSATDKQREAMRLAQVEYPRFTVYQLARSMIERLLPAAL</sequence>
<evidence type="ECO:0000313" key="5">
    <source>
        <dbReference type="Proteomes" id="UP000823933"/>
    </source>
</evidence>
<feature type="domain" description="HTH tetR-type" evidence="3">
    <location>
        <begin position="10"/>
        <end position="70"/>
    </location>
</feature>
<organism evidence="4 5">
    <name type="scientific">Candidatus Faecalibacterium intestinigallinarum</name>
    <dbReference type="NCBI Taxonomy" id="2838581"/>
    <lineage>
        <taxon>Bacteria</taxon>
        <taxon>Bacillati</taxon>
        <taxon>Bacillota</taxon>
        <taxon>Clostridia</taxon>
        <taxon>Eubacteriales</taxon>
        <taxon>Oscillospiraceae</taxon>
        <taxon>Faecalibacterium</taxon>
    </lineage>
</organism>
<feature type="DNA-binding region" description="H-T-H motif" evidence="2">
    <location>
        <begin position="33"/>
        <end position="52"/>
    </location>
</feature>
<dbReference type="InterPro" id="IPR041483">
    <property type="entry name" value="TetR_C_34"/>
</dbReference>
<evidence type="ECO:0000256" key="2">
    <source>
        <dbReference type="PROSITE-ProRule" id="PRU00335"/>
    </source>
</evidence>
<proteinExistence type="predicted"/>
<gene>
    <name evidence="4" type="ORF">H9890_10450</name>
</gene>
<name>A0A9D1QAT6_9FIRM</name>
<evidence type="ECO:0000313" key="4">
    <source>
        <dbReference type="EMBL" id="HIW09802.1"/>
    </source>
</evidence>
<dbReference type="PROSITE" id="PS50977">
    <property type="entry name" value="HTH_TETR_2"/>
    <property type="match status" value="1"/>
</dbReference>